<proteinExistence type="predicted"/>
<evidence type="ECO:0000313" key="3">
    <source>
        <dbReference type="Proteomes" id="UP001180020"/>
    </source>
</evidence>
<comment type="caution">
    <text evidence="2">The sequence shown here is derived from an EMBL/GenBank/DDBJ whole genome shotgun (WGS) entry which is preliminary data.</text>
</comment>
<gene>
    <name evidence="2" type="ORF">QJS10_CPB14g00244</name>
</gene>
<feature type="region of interest" description="Disordered" evidence="1">
    <location>
        <begin position="265"/>
        <end position="294"/>
    </location>
</feature>
<evidence type="ECO:0000256" key="1">
    <source>
        <dbReference type="SAM" id="MobiDB-lite"/>
    </source>
</evidence>
<accession>A0AAV9DCE7</accession>
<dbReference type="EMBL" id="JAUJYO010000014">
    <property type="protein sequence ID" value="KAK1298601.1"/>
    <property type="molecule type" value="Genomic_DNA"/>
</dbReference>
<reference evidence="2" key="1">
    <citation type="journal article" date="2023" name="Nat. Commun.">
        <title>Diploid and tetraploid genomes of Acorus and the evolution of monocots.</title>
        <authorList>
            <person name="Ma L."/>
            <person name="Liu K.W."/>
            <person name="Li Z."/>
            <person name="Hsiao Y.Y."/>
            <person name="Qi Y."/>
            <person name="Fu T."/>
            <person name="Tang G.D."/>
            <person name="Zhang D."/>
            <person name="Sun W.H."/>
            <person name="Liu D.K."/>
            <person name="Li Y."/>
            <person name="Chen G.Z."/>
            <person name="Liu X.D."/>
            <person name="Liao X.Y."/>
            <person name="Jiang Y.T."/>
            <person name="Yu X."/>
            <person name="Hao Y."/>
            <person name="Huang J."/>
            <person name="Zhao X.W."/>
            <person name="Ke S."/>
            <person name="Chen Y.Y."/>
            <person name="Wu W.L."/>
            <person name="Hsu J.L."/>
            <person name="Lin Y.F."/>
            <person name="Huang M.D."/>
            <person name="Li C.Y."/>
            <person name="Huang L."/>
            <person name="Wang Z.W."/>
            <person name="Zhao X."/>
            <person name="Zhong W.Y."/>
            <person name="Peng D.H."/>
            <person name="Ahmad S."/>
            <person name="Lan S."/>
            <person name="Zhang J.S."/>
            <person name="Tsai W.C."/>
            <person name="Van de Peer Y."/>
            <person name="Liu Z.J."/>
        </authorList>
    </citation>
    <scope>NUCLEOTIDE SEQUENCE</scope>
    <source>
        <strain evidence="2">CP</strain>
    </source>
</reference>
<keyword evidence="3" id="KW-1185">Reference proteome</keyword>
<name>A0AAV9DCE7_ACOCL</name>
<dbReference type="AlphaFoldDB" id="A0AAV9DCE7"/>
<reference evidence="2" key="2">
    <citation type="submission" date="2023-06" db="EMBL/GenBank/DDBJ databases">
        <authorList>
            <person name="Ma L."/>
            <person name="Liu K.-W."/>
            <person name="Li Z."/>
            <person name="Hsiao Y.-Y."/>
            <person name="Qi Y."/>
            <person name="Fu T."/>
            <person name="Tang G."/>
            <person name="Zhang D."/>
            <person name="Sun W.-H."/>
            <person name="Liu D.-K."/>
            <person name="Li Y."/>
            <person name="Chen G.-Z."/>
            <person name="Liu X.-D."/>
            <person name="Liao X.-Y."/>
            <person name="Jiang Y.-T."/>
            <person name="Yu X."/>
            <person name="Hao Y."/>
            <person name="Huang J."/>
            <person name="Zhao X.-W."/>
            <person name="Ke S."/>
            <person name="Chen Y.-Y."/>
            <person name="Wu W.-L."/>
            <person name="Hsu J.-L."/>
            <person name="Lin Y.-F."/>
            <person name="Huang M.-D."/>
            <person name="Li C.-Y."/>
            <person name="Huang L."/>
            <person name="Wang Z.-W."/>
            <person name="Zhao X."/>
            <person name="Zhong W.-Y."/>
            <person name="Peng D.-H."/>
            <person name="Ahmad S."/>
            <person name="Lan S."/>
            <person name="Zhang J.-S."/>
            <person name="Tsai W.-C."/>
            <person name="Van De Peer Y."/>
            <person name="Liu Z.-J."/>
        </authorList>
    </citation>
    <scope>NUCLEOTIDE SEQUENCE</scope>
    <source>
        <strain evidence="2">CP</strain>
        <tissue evidence="2">Leaves</tissue>
    </source>
</reference>
<evidence type="ECO:0000313" key="2">
    <source>
        <dbReference type="EMBL" id="KAK1298601.1"/>
    </source>
</evidence>
<protein>
    <submittedName>
        <fullName evidence="2">Uncharacterized protein</fullName>
    </submittedName>
</protein>
<organism evidence="2 3">
    <name type="scientific">Acorus calamus</name>
    <name type="common">Sweet flag</name>
    <dbReference type="NCBI Taxonomy" id="4465"/>
    <lineage>
        <taxon>Eukaryota</taxon>
        <taxon>Viridiplantae</taxon>
        <taxon>Streptophyta</taxon>
        <taxon>Embryophyta</taxon>
        <taxon>Tracheophyta</taxon>
        <taxon>Spermatophyta</taxon>
        <taxon>Magnoliopsida</taxon>
        <taxon>Liliopsida</taxon>
        <taxon>Acoraceae</taxon>
        <taxon>Acorus</taxon>
    </lineage>
</organism>
<dbReference type="Proteomes" id="UP001180020">
    <property type="component" value="Unassembled WGS sequence"/>
</dbReference>
<dbReference type="PANTHER" id="PTHR47286">
    <property type="entry name" value="F3I6.9 PROTEIN"/>
    <property type="match status" value="1"/>
</dbReference>
<dbReference type="PANTHER" id="PTHR47286:SF2">
    <property type="entry name" value="F3I6.9 PROTEIN"/>
    <property type="match status" value="1"/>
</dbReference>
<sequence>MVRYGVPIKSIKEIKLFGYERVHRNNGVHPQQSSPSKVIEWVFSSVVRPILGSALDQALSPSQVGEKLWDVSQLLMMAGEIEDCMSLQVDCLPTGSISFGRFEGESLSWERRSSFSHNRYLEEVERYSTPEKALMRQGSSLESPNGGECHDGENGMEDHMISTEEYEHHGHEVMQHVQYDEIQVDSDDFEVDVMESERDEVTSPFQSGNMLVNDMQINGALRVQCGCGTESTGETENVDDSCIVIEHKPIDDGVHIIIEHQPANETESVDLLPEIQDKDRLPRIDDSSSESYGE</sequence>
<feature type="compositionally biased region" description="Basic and acidic residues" evidence="1">
    <location>
        <begin position="275"/>
        <end position="286"/>
    </location>
</feature>